<evidence type="ECO:0000313" key="1">
    <source>
        <dbReference type="EMBL" id="TGK34887.1"/>
    </source>
</evidence>
<evidence type="ECO:0000313" key="2">
    <source>
        <dbReference type="Proteomes" id="UP000298277"/>
    </source>
</evidence>
<gene>
    <name evidence="1" type="ORF">EHQ17_08245</name>
</gene>
<dbReference type="AlphaFoldDB" id="A0A5F1YBJ7"/>
<comment type="caution">
    <text evidence="1">The sequence shown here is derived from an EMBL/GenBank/DDBJ whole genome shotgun (WGS) entry which is preliminary data.</text>
</comment>
<name>A0A5F1YBJ7_9LEPT</name>
<keyword evidence="2" id="KW-1185">Reference proteome</keyword>
<protein>
    <submittedName>
        <fullName evidence="1">Uncharacterized protein</fullName>
    </submittedName>
</protein>
<sequence length="343" mass="39950">MKLLSRYVPEKRFRTFWIVSVFSVFLVCKPSPMGNNPYANLFSEHRITKAERYSTTGTWDTRISQLDSVERDFIRELNQIDGFEDSPEPETEPELWKDRLRAVRSRLPESVNSVLDRSLLKVILCRNLGGTGVTGFVYDRNEPVGGIVFLDSGMLNRNANDWITRKENSAFRSQEIELAVEIEKRTDNDVEAALEYILLHELGHIISVQRKIVPDFRNRDRDFSGFEFSAGIWNTETESLLDSGFPQRKRIKFYTDRPLDLASNWESIYPALTSTPFPTLYSAMNGDDFFAESFVSYVHTVLQKKIWRLTIRQNGKTKYVMQNGIVEPRCKKQREFLDKIFNR</sequence>
<organism evidence="1 2">
    <name type="scientific">Leptospira gomenensis</name>
    <dbReference type="NCBI Taxonomy" id="2484974"/>
    <lineage>
        <taxon>Bacteria</taxon>
        <taxon>Pseudomonadati</taxon>
        <taxon>Spirochaetota</taxon>
        <taxon>Spirochaetia</taxon>
        <taxon>Leptospirales</taxon>
        <taxon>Leptospiraceae</taxon>
        <taxon>Leptospira</taxon>
    </lineage>
</organism>
<reference evidence="1" key="1">
    <citation type="journal article" date="2019" name="PLoS Negl. Trop. Dis.">
        <title>Revisiting the worldwide diversity of Leptospira species in the environment.</title>
        <authorList>
            <person name="Vincent A.T."/>
            <person name="Schiettekatte O."/>
            <person name="Bourhy P."/>
            <person name="Veyrier F.J."/>
            <person name="Picardeau M."/>
        </authorList>
    </citation>
    <scope>NUCLEOTIDE SEQUENCE [LARGE SCALE GENOMIC DNA]</scope>
    <source>
        <strain evidence="1">201800299</strain>
    </source>
</reference>
<dbReference type="EMBL" id="RQFA01000034">
    <property type="protein sequence ID" value="TGK34887.1"/>
    <property type="molecule type" value="Genomic_DNA"/>
</dbReference>
<accession>A0A5F1YBJ7</accession>
<dbReference type="OrthoDB" id="8699919at2"/>
<dbReference type="RefSeq" id="WP_135594921.1">
    <property type="nucleotide sequence ID" value="NZ_RQEZ01000091.1"/>
</dbReference>
<proteinExistence type="predicted"/>
<dbReference type="Proteomes" id="UP000298277">
    <property type="component" value="Unassembled WGS sequence"/>
</dbReference>